<proteinExistence type="predicted"/>
<keyword evidence="1" id="KW-1133">Transmembrane helix</keyword>
<keyword evidence="1" id="KW-0472">Membrane</keyword>
<name>A0ABS5C4A1_9BACT</name>
<dbReference type="RefSeq" id="WP_210663244.1">
    <property type="nucleotide sequence ID" value="NZ_JAGKQQ010000002.1"/>
</dbReference>
<evidence type="ECO:0000256" key="1">
    <source>
        <dbReference type="SAM" id="Phobius"/>
    </source>
</evidence>
<evidence type="ECO:0000313" key="2">
    <source>
        <dbReference type="EMBL" id="MBP3960824.1"/>
    </source>
</evidence>
<accession>A0ABS5C4A1</accession>
<dbReference type="Proteomes" id="UP000676565">
    <property type="component" value="Unassembled WGS sequence"/>
</dbReference>
<dbReference type="EMBL" id="JAGKQQ010000002">
    <property type="protein sequence ID" value="MBP3960824.1"/>
    <property type="molecule type" value="Genomic_DNA"/>
</dbReference>
<reference evidence="2 3" key="1">
    <citation type="submission" date="2021-04" db="EMBL/GenBank/DDBJ databases">
        <authorList>
            <person name="Ivanova A."/>
        </authorList>
    </citation>
    <scope>NUCLEOTIDE SEQUENCE [LARGE SCALE GENOMIC DNA]</scope>
    <source>
        <strain evidence="2 3">G18</strain>
    </source>
</reference>
<keyword evidence="3" id="KW-1185">Reference proteome</keyword>
<organism evidence="2 3">
    <name type="scientific">Gemmata palustris</name>
    <dbReference type="NCBI Taxonomy" id="2822762"/>
    <lineage>
        <taxon>Bacteria</taxon>
        <taxon>Pseudomonadati</taxon>
        <taxon>Planctomycetota</taxon>
        <taxon>Planctomycetia</taxon>
        <taxon>Gemmatales</taxon>
        <taxon>Gemmataceae</taxon>
        <taxon>Gemmata</taxon>
    </lineage>
</organism>
<gene>
    <name evidence="2" type="ORF">J8F10_36850</name>
</gene>
<evidence type="ECO:0000313" key="3">
    <source>
        <dbReference type="Proteomes" id="UP000676565"/>
    </source>
</evidence>
<protein>
    <submittedName>
        <fullName evidence="2">Uncharacterized protein</fullName>
    </submittedName>
</protein>
<comment type="caution">
    <text evidence="2">The sequence shown here is derived from an EMBL/GenBank/DDBJ whole genome shotgun (WGS) entry which is preliminary data.</text>
</comment>
<sequence>MTDRTRSVVAEPDEIAAPLVFLYLGGVLTCLAAVLSWVYFFRGYA</sequence>
<keyword evidence="1" id="KW-0812">Transmembrane</keyword>
<feature type="transmembrane region" description="Helical" evidence="1">
    <location>
        <begin position="20"/>
        <end position="41"/>
    </location>
</feature>